<accession>A0A0N7L4G0</accession>
<dbReference type="GeneID" id="36403690"/>
<evidence type="ECO:0000313" key="2">
    <source>
        <dbReference type="Proteomes" id="UP000054928"/>
    </source>
</evidence>
<keyword evidence="2" id="KW-1185">Reference proteome</keyword>
<protein>
    <submittedName>
        <fullName evidence="1">Uncharacterized protein</fullName>
    </submittedName>
</protein>
<evidence type="ECO:0000313" key="1">
    <source>
        <dbReference type="EMBL" id="CEG38571.1"/>
    </source>
</evidence>
<dbReference type="EMBL" id="CCYD01000322">
    <property type="protein sequence ID" value="CEG38571.1"/>
    <property type="molecule type" value="Genomic_DNA"/>
</dbReference>
<dbReference type="Proteomes" id="UP000054928">
    <property type="component" value="Unassembled WGS sequence"/>
</dbReference>
<sequence length="74" mass="8430">MHVETGHIDPTHKYLAQRSRRVIYMKSETRLAHVISFDQAAVLKLIPGRVFARAQVVCSSKSKTRLPLPLFAAW</sequence>
<name>A0A0N7L4G0_PLAHL</name>
<dbReference type="AlphaFoldDB" id="A0A0N7L4G0"/>
<dbReference type="RefSeq" id="XP_024574940.1">
    <property type="nucleotide sequence ID" value="XM_024724021.1"/>
</dbReference>
<organism evidence="1 2">
    <name type="scientific">Plasmopara halstedii</name>
    <name type="common">Downy mildew of sunflower</name>
    <dbReference type="NCBI Taxonomy" id="4781"/>
    <lineage>
        <taxon>Eukaryota</taxon>
        <taxon>Sar</taxon>
        <taxon>Stramenopiles</taxon>
        <taxon>Oomycota</taxon>
        <taxon>Peronosporomycetes</taxon>
        <taxon>Peronosporales</taxon>
        <taxon>Peronosporaceae</taxon>
        <taxon>Plasmopara</taxon>
    </lineage>
</organism>
<reference evidence="2" key="1">
    <citation type="submission" date="2014-09" db="EMBL/GenBank/DDBJ databases">
        <authorList>
            <person name="Sharma Rahul"/>
            <person name="Thines Marco"/>
        </authorList>
    </citation>
    <scope>NUCLEOTIDE SEQUENCE [LARGE SCALE GENOMIC DNA]</scope>
</reference>
<proteinExistence type="predicted"/>